<feature type="transmembrane region" description="Helical" evidence="8">
    <location>
        <begin position="162"/>
        <end position="185"/>
    </location>
</feature>
<dbReference type="InterPro" id="IPR050297">
    <property type="entry name" value="LipidA_mod_glycosyltrf_83"/>
</dbReference>
<feature type="transmembrane region" description="Helical" evidence="8">
    <location>
        <begin position="117"/>
        <end position="134"/>
    </location>
</feature>
<feature type="transmembrane region" description="Helical" evidence="8">
    <location>
        <begin position="313"/>
        <end position="334"/>
    </location>
</feature>
<keyword evidence="2" id="KW-1003">Cell membrane</keyword>
<evidence type="ECO:0000256" key="5">
    <source>
        <dbReference type="ARBA" id="ARBA00022692"/>
    </source>
</evidence>
<dbReference type="AlphaFoldDB" id="A0A1G1VZ14"/>
<feature type="transmembrane region" description="Helical" evidence="8">
    <location>
        <begin position="341"/>
        <end position="358"/>
    </location>
</feature>
<keyword evidence="5 8" id="KW-0812">Transmembrane</keyword>
<dbReference type="STRING" id="1797593.A3A65_00500"/>
<dbReference type="GO" id="GO:0005886">
    <property type="term" value="C:plasma membrane"/>
    <property type="evidence" value="ECO:0007669"/>
    <property type="project" value="UniProtKB-SubCell"/>
</dbReference>
<keyword evidence="6 8" id="KW-1133">Transmembrane helix</keyword>
<evidence type="ECO:0000256" key="4">
    <source>
        <dbReference type="ARBA" id="ARBA00022679"/>
    </source>
</evidence>
<accession>A0A1G1VZ14</accession>
<dbReference type="EMBL" id="MHCL01000025">
    <property type="protein sequence ID" value="OGY20658.1"/>
    <property type="molecule type" value="Genomic_DNA"/>
</dbReference>
<feature type="transmembrane region" description="Helical" evidence="8">
    <location>
        <begin position="247"/>
        <end position="267"/>
    </location>
</feature>
<name>A0A1G1VZ14_9BACT</name>
<evidence type="ECO:0000313" key="9">
    <source>
        <dbReference type="EMBL" id="OGY20658.1"/>
    </source>
</evidence>
<protein>
    <recommendedName>
        <fullName evidence="11">Glycosyltransferase RgtA/B/C/D-like domain-containing protein</fullName>
    </recommendedName>
</protein>
<sequence length="491" mass="56121">MTNLRRKHFFPSFKLLVRKESLLFLLCAAAFLLGKYFNISPRVSDENLYFYGAHLIHLGILPYRDFFFQHLPTQIVIFAWLIRWFGFHLQILKSVHLISSIGTAFILFQLVNQRGSRNGGILAALLFLSSYVVLGTTDYALGVHEATFFLIFFWYLTSRRPVAAGLALFFGLSYRLYILPAALGIMLFELMKKRGRAVLRCLLAFGLPFLVLNLVLYSAFGDHFLTPVWRYHLLKLSVESMQDEFPLFIRNDVLLMLFSTGTIWILFQKSRNALKSRFDFGRLPSASQLGLSATAALAAQVVFLLILSRVFQYYFVTLIPFLSVLTAIGLSSFLPVVSRKYALPLVLVLVLFNGYFYAADIAQMSKVDQIDALVSDIDSLTPNHETIFGSYVITPLLALLTNREISDYEVDTNFQRNLTGLFTTQDATRIATGSAVFIQKSSIDYETGEIMSLEPFYVDRRTVLKSCRLYRDYRQDRGLTYNALIVWDCRK</sequence>
<comment type="caution">
    <text evidence="9">The sequence shown here is derived from an EMBL/GenBank/DDBJ whole genome shotgun (WGS) entry which is preliminary data.</text>
</comment>
<feature type="transmembrane region" description="Helical" evidence="8">
    <location>
        <begin position="21"/>
        <end position="39"/>
    </location>
</feature>
<dbReference type="Proteomes" id="UP000176723">
    <property type="component" value="Unassembled WGS sequence"/>
</dbReference>
<reference evidence="9 10" key="1">
    <citation type="journal article" date="2016" name="Nat. Commun.">
        <title>Thousands of microbial genomes shed light on interconnected biogeochemical processes in an aquifer system.</title>
        <authorList>
            <person name="Anantharaman K."/>
            <person name="Brown C.T."/>
            <person name="Hug L.A."/>
            <person name="Sharon I."/>
            <person name="Castelle C.J."/>
            <person name="Probst A.J."/>
            <person name="Thomas B.C."/>
            <person name="Singh A."/>
            <person name="Wilkins M.J."/>
            <person name="Karaoz U."/>
            <person name="Brodie E.L."/>
            <person name="Williams K.H."/>
            <person name="Hubbard S.S."/>
            <person name="Banfield J.F."/>
        </authorList>
    </citation>
    <scope>NUCLEOTIDE SEQUENCE [LARGE SCALE GENOMIC DNA]</scope>
</reference>
<keyword evidence="3" id="KW-0328">Glycosyltransferase</keyword>
<dbReference type="GO" id="GO:0016763">
    <property type="term" value="F:pentosyltransferase activity"/>
    <property type="evidence" value="ECO:0007669"/>
    <property type="project" value="TreeGrafter"/>
</dbReference>
<evidence type="ECO:0000313" key="10">
    <source>
        <dbReference type="Proteomes" id="UP000176723"/>
    </source>
</evidence>
<proteinExistence type="predicted"/>
<evidence type="ECO:0000256" key="8">
    <source>
        <dbReference type="SAM" id="Phobius"/>
    </source>
</evidence>
<evidence type="ECO:0000256" key="3">
    <source>
        <dbReference type="ARBA" id="ARBA00022676"/>
    </source>
</evidence>
<keyword evidence="4" id="KW-0808">Transferase</keyword>
<feature type="transmembrane region" description="Helical" evidence="8">
    <location>
        <begin position="197"/>
        <end position="220"/>
    </location>
</feature>
<evidence type="ECO:0000256" key="7">
    <source>
        <dbReference type="ARBA" id="ARBA00023136"/>
    </source>
</evidence>
<feature type="transmembrane region" description="Helical" evidence="8">
    <location>
        <begin position="288"/>
        <end position="307"/>
    </location>
</feature>
<dbReference type="GO" id="GO:0009103">
    <property type="term" value="P:lipopolysaccharide biosynthetic process"/>
    <property type="evidence" value="ECO:0007669"/>
    <property type="project" value="UniProtKB-ARBA"/>
</dbReference>
<dbReference type="PANTHER" id="PTHR33908">
    <property type="entry name" value="MANNOSYLTRANSFERASE YKCB-RELATED"/>
    <property type="match status" value="1"/>
</dbReference>
<feature type="transmembrane region" description="Helical" evidence="8">
    <location>
        <begin position="94"/>
        <end position="111"/>
    </location>
</feature>
<evidence type="ECO:0000256" key="1">
    <source>
        <dbReference type="ARBA" id="ARBA00004651"/>
    </source>
</evidence>
<gene>
    <name evidence="9" type="ORF">A3A65_00500</name>
</gene>
<evidence type="ECO:0000256" key="2">
    <source>
        <dbReference type="ARBA" id="ARBA00022475"/>
    </source>
</evidence>
<evidence type="ECO:0008006" key="11">
    <source>
        <dbReference type="Google" id="ProtNLM"/>
    </source>
</evidence>
<organism evidence="9 10">
    <name type="scientific">Candidatus Chisholmbacteria bacterium RIFCSPLOWO2_01_FULL_49_14</name>
    <dbReference type="NCBI Taxonomy" id="1797593"/>
    <lineage>
        <taxon>Bacteria</taxon>
        <taxon>Candidatus Chisholmiibacteriota</taxon>
    </lineage>
</organism>
<dbReference type="PANTHER" id="PTHR33908:SF11">
    <property type="entry name" value="MEMBRANE PROTEIN"/>
    <property type="match status" value="1"/>
</dbReference>
<comment type="subcellular location">
    <subcellularLocation>
        <location evidence="1">Cell membrane</location>
        <topology evidence="1">Multi-pass membrane protein</topology>
    </subcellularLocation>
</comment>
<keyword evidence="7 8" id="KW-0472">Membrane</keyword>
<evidence type="ECO:0000256" key="6">
    <source>
        <dbReference type="ARBA" id="ARBA00022989"/>
    </source>
</evidence>